<dbReference type="GO" id="GO:0004672">
    <property type="term" value="F:protein kinase activity"/>
    <property type="evidence" value="ECO:0007669"/>
    <property type="project" value="InterPro"/>
</dbReference>
<comment type="subcellular location">
    <subcellularLocation>
        <location evidence="7">Nucleus</location>
    </subcellularLocation>
</comment>
<proteinExistence type="inferred from homology"/>
<dbReference type="InterPro" id="IPR017441">
    <property type="entry name" value="Protein_kinase_ATP_BS"/>
</dbReference>
<feature type="binding site" evidence="6">
    <location>
        <position position="467"/>
    </location>
    <ligand>
        <name>ATP</name>
        <dbReference type="ChEBI" id="CHEBI:30616"/>
    </ligand>
</feature>
<keyword evidence="2 7" id="KW-0479">Metal-binding</keyword>
<reference evidence="11" key="2">
    <citation type="submission" date="2023-06" db="EMBL/GenBank/DDBJ databases">
        <authorList>
            <person name="Swenson N.G."/>
            <person name="Wegrzyn J.L."/>
            <person name="Mcevoy S.L."/>
        </authorList>
    </citation>
    <scope>NUCLEOTIDE SEQUENCE</scope>
    <source>
        <strain evidence="11">NS2018</strain>
        <tissue evidence="11">Leaf</tissue>
    </source>
</reference>
<evidence type="ECO:0000313" key="11">
    <source>
        <dbReference type="EMBL" id="KAK0606033.1"/>
    </source>
</evidence>
<dbReference type="GO" id="GO:0005634">
    <property type="term" value="C:nucleus"/>
    <property type="evidence" value="ECO:0007669"/>
    <property type="project" value="UniProtKB-SubCell"/>
</dbReference>
<keyword evidence="3 5" id="KW-0863">Zinc-finger</keyword>
<feature type="region of interest" description="Disordered" evidence="8">
    <location>
        <begin position="392"/>
        <end position="433"/>
    </location>
</feature>
<evidence type="ECO:0000256" key="6">
    <source>
        <dbReference type="PROSITE-ProRule" id="PRU10141"/>
    </source>
</evidence>
<dbReference type="PANTHER" id="PTHR31669">
    <property type="entry name" value="PROTEIN FAR1-RELATED SEQUENCE 10-RELATED"/>
    <property type="match status" value="1"/>
</dbReference>
<dbReference type="SMART" id="SM00575">
    <property type="entry name" value="ZnF_PMZ"/>
    <property type="match status" value="1"/>
</dbReference>
<feature type="compositionally biased region" description="Basic residues" evidence="8">
    <location>
        <begin position="405"/>
        <end position="427"/>
    </location>
</feature>
<evidence type="ECO:0000256" key="3">
    <source>
        <dbReference type="ARBA" id="ARBA00022771"/>
    </source>
</evidence>
<evidence type="ECO:0000256" key="2">
    <source>
        <dbReference type="ARBA" id="ARBA00022723"/>
    </source>
</evidence>
<dbReference type="PROSITE" id="PS50011">
    <property type="entry name" value="PROTEIN_KINASE_DOM"/>
    <property type="match status" value="1"/>
</dbReference>
<evidence type="ECO:0000259" key="10">
    <source>
        <dbReference type="PROSITE" id="PS50966"/>
    </source>
</evidence>
<dbReference type="PROSITE" id="PS50966">
    <property type="entry name" value="ZF_SWIM"/>
    <property type="match status" value="1"/>
</dbReference>
<dbReference type="AlphaFoldDB" id="A0AA39TJK2"/>
<comment type="similarity">
    <text evidence="1 7">Belongs to the FHY3/FAR1 family.</text>
</comment>
<feature type="domain" description="Protein kinase" evidence="9">
    <location>
        <begin position="439"/>
        <end position="532"/>
    </location>
</feature>
<dbReference type="Pfam" id="PF03101">
    <property type="entry name" value="FAR1"/>
    <property type="match status" value="1"/>
</dbReference>
<dbReference type="SUPFAM" id="SSF56112">
    <property type="entry name" value="Protein kinase-like (PK-like)"/>
    <property type="match status" value="1"/>
</dbReference>
<sequence>MHKTTALSHANDNWEDDDCEKSLKPYKGMEFDSQDDAYSFYLKYSKFIGFGISKKSSRRSKISGEFIDVKIVCTRYGLKKEKDVSGTRHSQKVDCKAILHVKKNSNGKWYAHNFVKDHTHELFPAHAHYLPCHRSIDSSVKENIDTLHAVGLGTSKIYAAMAKKHGGYENIGFLEKDIRNHLDKERHLTLASRDAKAMLEHFMHMQEENPNFFYAMDLDEEQRLKNVFWVDAKRDDGMKKTFKVQDFEKNVNFMVTWNVSHKEVACMCRKFESCGFLCRHVICVLQSLGIFYVPPVYILHRWTKKAKAFDSIKINSSGVQSKKQRFDELIHQATKLSEEASSSNETYNIAYRVLKEALEKCVTMNHSLKKFELYEACDVEEEDMDSNKLHDTSLHDLQISSTKGAPKRIKSGIEKSRKKKPNNRSRKLSIEAYNGEHSINQENLIGRGGSGSVYRVELSSRKELAAKHIRHNDTTGRKRAGKSKQFDAEVLALSKIRHINVVKLYCSITSKDDYMPNGSLWDRQDSQRCLVF</sequence>
<evidence type="ECO:0000256" key="1">
    <source>
        <dbReference type="ARBA" id="ARBA00005889"/>
    </source>
</evidence>
<organism evidence="11 12">
    <name type="scientific">Acer saccharum</name>
    <name type="common">Sugar maple</name>
    <dbReference type="NCBI Taxonomy" id="4024"/>
    <lineage>
        <taxon>Eukaryota</taxon>
        <taxon>Viridiplantae</taxon>
        <taxon>Streptophyta</taxon>
        <taxon>Embryophyta</taxon>
        <taxon>Tracheophyta</taxon>
        <taxon>Spermatophyta</taxon>
        <taxon>Magnoliopsida</taxon>
        <taxon>eudicotyledons</taxon>
        <taxon>Gunneridae</taxon>
        <taxon>Pentapetalae</taxon>
        <taxon>rosids</taxon>
        <taxon>malvids</taxon>
        <taxon>Sapindales</taxon>
        <taxon>Sapindaceae</taxon>
        <taxon>Hippocastanoideae</taxon>
        <taxon>Acereae</taxon>
        <taxon>Acer</taxon>
    </lineage>
</organism>
<dbReference type="InterPro" id="IPR000719">
    <property type="entry name" value="Prot_kinase_dom"/>
</dbReference>
<dbReference type="GO" id="GO:0008270">
    <property type="term" value="F:zinc ion binding"/>
    <property type="evidence" value="ECO:0007669"/>
    <property type="project" value="UniProtKB-UniRule"/>
</dbReference>
<keyword evidence="6" id="KW-0547">Nucleotide-binding</keyword>
<dbReference type="InterPro" id="IPR006564">
    <property type="entry name" value="Znf_PMZ"/>
</dbReference>
<evidence type="ECO:0000256" key="8">
    <source>
        <dbReference type="SAM" id="MobiDB-lite"/>
    </source>
</evidence>
<dbReference type="GO" id="GO:0005524">
    <property type="term" value="F:ATP binding"/>
    <property type="evidence" value="ECO:0007669"/>
    <property type="project" value="UniProtKB-UniRule"/>
</dbReference>
<evidence type="ECO:0000256" key="5">
    <source>
        <dbReference type="PROSITE-ProRule" id="PRU00325"/>
    </source>
</evidence>
<evidence type="ECO:0000256" key="7">
    <source>
        <dbReference type="RuleBase" id="RU367018"/>
    </source>
</evidence>
<dbReference type="Gene3D" id="3.30.200.20">
    <property type="entry name" value="Phosphorylase Kinase, domain 1"/>
    <property type="match status" value="1"/>
</dbReference>
<keyword evidence="6" id="KW-0067">ATP-binding</keyword>
<evidence type="ECO:0000256" key="4">
    <source>
        <dbReference type="ARBA" id="ARBA00022833"/>
    </source>
</evidence>
<dbReference type="EMBL" id="JAUESC010000002">
    <property type="protein sequence ID" value="KAK0606033.1"/>
    <property type="molecule type" value="Genomic_DNA"/>
</dbReference>
<protein>
    <recommendedName>
        <fullName evidence="7">Protein FAR1-RELATED SEQUENCE</fullName>
    </recommendedName>
</protein>
<dbReference type="PROSITE" id="PS00107">
    <property type="entry name" value="PROTEIN_KINASE_ATP"/>
    <property type="match status" value="1"/>
</dbReference>
<dbReference type="GO" id="GO:0006355">
    <property type="term" value="P:regulation of DNA-templated transcription"/>
    <property type="evidence" value="ECO:0007669"/>
    <property type="project" value="UniProtKB-UniRule"/>
</dbReference>
<dbReference type="PANTHER" id="PTHR31669:SF21">
    <property type="entry name" value="PROTEIN FAR-RED IMPAIRED RESPONSE 1"/>
    <property type="match status" value="1"/>
</dbReference>
<evidence type="ECO:0000313" key="12">
    <source>
        <dbReference type="Proteomes" id="UP001168877"/>
    </source>
</evidence>
<comment type="function">
    <text evidence="7">Putative transcription activator involved in regulating light control of development.</text>
</comment>
<keyword evidence="7" id="KW-0539">Nucleus</keyword>
<keyword evidence="4 7" id="KW-0862">Zinc</keyword>
<dbReference type="InterPro" id="IPR007527">
    <property type="entry name" value="Znf_SWIM"/>
</dbReference>
<dbReference type="Proteomes" id="UP001168877">
    <property type="component" value="Unassembled WGS sequence"/>
</dbReference>
<evidence type="ECO:0000259" key="9">
    <source>
        <dbReference type="PROSITE" id="PS50011"/>
    </source>
</evidence>
<name>A0AA39TJK2_ACESA</name>
<feature type="domain" description="SWIM-type" evidence="10">
    <location>
        <begin position="253"/>
        <end position="289"/>
    </location>
</feature>
<comment type="caution">
    <text evidence="11">The sequence shown here is derived from an EMBL/GenBank/DDBJ whole genome shotgun (WGS) entry which is preliminary data.</text>
</comment>
<gene>
    <name evidence="11" type="ORF">LWI29_033401</name>
</gene>
<reference evidence="11" key="1">
    <citation type="journal article" date="2022" name="Plant J.">
        <title>Strategies of tolerance reflected in two North American maple genomes.</title>
        <authorList>
            <person name="McEvoy S.L."/>
            <person name="Sezen U.U."/>
            <person name="Trouern-Trend A."/>
            <person name="McMahon S.M."/>
            <person name="Schaberg P.G."/>
            <person name="Yang J."/>
            <person name="Wegrzyn J.L."/>
            <person name="Swenson N.G."/>
        </authorList>
    </citation>
    <scope>NUCLEOTIDE SEQUENCE</scope>
    <source>
        <strain evidence="11">NS2018</strain>
    </source>
</reference>
<keyword evidence="12" id="KW-1185">Reference proteome</keyword>
<dbReference type="InterPro" id="IPR011009">
    <property type="entry name" value="Kinase-like_dom_sf"/>
</dbReference>
<accession>A0AA39TJK2</accession>
<dbReference type="InterPro" id="IPR031052">
    <property type="entry name" value="FHY3/FAR1"/>
</dbReference>
<dbReference type="InterPro" id="IPR004330">
    <property type="entry name" value="FAR1_DNA_bnd_dom"/>
</dbReference>